<gene>
    <name evidence="1" type="ORF">LBAT_0093</name>
</gene>
<dbReference type="Proteomes" id="UP000035709">
    <property type="component" value="Chromosome"/>
</dbReference>
<dbReference type="KEGG" id="lae:LBAT_0093"/>
<reference evidence="1 2" key="1">
    <citation type="submission" date="2015-03" db="EMBL/GenBank/DDBJ databases">
        <title>Complete genome sequence of Lactobacillus acetotolerans NBRC 13120.</title>
        <authorList>
            <person name="Toh H."/>
            <person name="Morita H."/>
            <person name="Fujita N."/>
        </authorList>
    </citation>
    <scope>NUCLEOTIDE SEQUENCE [LARGE SCALE GENOMIC DNA]</scope>
    <source>
        <strain evidence="1 2">NBRC 13120</strain>
    </source>
</reference>
<keyword evidence="2" id="KW-1185">Reference proteome</keyword>
<proteinExistence type="predicted"/>
<name>A0A0D6A0Y4_9LACO</name>
<dbReference type="EMBL" id="AP014808">
    <property type="protein sequence ID" value="BAQ56482.1"/>
    <property type="molecule type" value="Genomic_DNA"/>
</dbReference>
<dbReference type="AlphaFoldDB" id="A0A0D6A0Y4"/>
<accession>A0A0D6A0Y4</accession>
<dbReference type="PATRIC" id="fig|1600.4.peg.95"/>
<sequence length="73" mass="8145">MDEAVFFNPGDAIASSHDFKEARRSAEIIKTSKPTGDKLVIAKNDKSGKYAIYFANKARDDHNGTSYHIKDKL</sequence>
<dbReference type="RefSeq" id="WP_060459050.1">
    <property type="nucleotide sequence ID" value="NZ_AP014808.1"/>
</dbReference>
<dbReference type="STRING" id="1600.LBAT_0093"/>
<organism evidence="1 2">
    <name type="scientific">Lactobacillus acetotolerans</name>
    <dbReference type="NCBI Taxonomy" id="1600"/>
    <lineage>
        <taxon>Bacteria</taxon>
        <taxon>Bacillati</taxon>
        <taxon>Bacillota</taxon>
        <taxon>Bacilli</taxon>
        <taxon>Lactobacillales</taxon>
        <taxon>Lactobacillaceae</taxon>
        <taxon>Lactobacillus</taxon>
    </lineage>
</organism>
<dbReference type="OrthoDB" id="2200000at2"/>
<protein>
    <submittedName>
        <fullName evidence="1">Uncharacterized protein</fullName>
    </submittedName>
</protein>
<evidence type="ECO:0000313" key="2">
    <source>
        <dbReference type="Proteomes" id="UP000035709"/>
    </source>
</evidence>
<evidence type="ECO:0000313" key="1">
    <source>
        <dbReference type="EMBL" id="BAQ56482.1"/>
    </source>
</evidence>